<dbReference type="KEGG" id="trs:Terro_3590"/>
<evidence type="ECO:0000313" key="9">
    <source>
        <dbReference type="EMBL" id="AFL89804.1"/>
    </source>
</evidence>
<dbReference type="EMBL" id="CP003379">
    <property type="protein sequence ID" value="AFL89804.1"/>
    <property type="molecule type" value="Genomic_DNA"/>
</dbReference>
<dbReference type="PANTHER" id="PTHR30069">
    <property type="entry name" value="TONB-DEPENDENT OUTER MEMBRANE RECEPTOR"/>
    <property type="match status" value="1"/>
</dbReference>
<keyword evidence="4" id="KW-0812">Transmembrane</keyword>
<dbReference type="STRING" id="926566.Terro_3590"/>
<evidence type="ECO:0000259" key="8">
    <source>
        <dbReference type="Pfam" id="PF25183"/>
    </source>
</evidence>
<evidence type="ECO:0000256" key="4">
    <source>
        <dbReference type="ARBA" id="ARBA00022692"/>
    </source>
</evidence>
<dbReference type="GO" id="GO:0015344">
    <property type="term" value="F:siderophore uptake transmembrane transporter activity"/>
    <property type="evidence" value="ECO:0007669"/>
    <property type="project" value="TreeGrafter"/>
</dbReference>
<feature type="chain" id="PRO_5003684207" description="TonB-dependent transporter Oar-like beta-barrel domain-containing protein" evidence="7">
    <location>
        <begin position="27"/>
        <end position="1187"/>
    </location>
</feature>
<proteinExistence type="predicted"/>
<dbReference type="eggNOG" id="COG4771">
    <property type="taxonomic scope" value="Bacteria"/>
</dbReference>
<keyword evidence="5" id="KW-0472">Membrane</keyword>
<evidence type="ECO:0000256" key="5">
    <source>
        <dbReference type="ARBA" id="ARBA00023136"/>
    </source>
</evidence>
<name>I3ZKN6_TERRK</name>
<feature type="domain" description="TonB-dependent transporter Oar-like beta-barrel" evidence="8">
    <location>
        <begin position="247"/>
        <end position="1154"/>
    </location>
</feature>
<dbReference type="PANTHER" id="PTHR30069:SF46">
    <property type="entry name" value="OAR PROTEIN"/>
    <property type="match status" value="1"/>
</dbReference>
<reference evidence="9 10" key="1">
    <citation type="submission" date="2012-06" db="EMBL/GenBank/DDBJ databases">
        <title>Complete genome of Terriglobus roseus DSM 18391.</title>
        <authorList>
            <consortium name="US DOE Joint Genome Institute (JGI-PGF)"/>
            <person name="Lucas S."/>
            <person name="Copeland A."/>
            <person name="Lapidus A."/>
            <person name="Glavina del Rio T."/>
            <person name="Dalin E."/>
            <person name="Tice H."/>
            <person name="Bruce D."/>
            <person name="Goodwin L."/>
            <person name="Pitluck S."/>
            <person name="Peters L."/>
            <person name="Mikhailova N."/>
            <person name="Munk A.C.C."/>
            <person name="Kyrpides N."/>
            <person name="Mavromatis K."/>
            <person name="Ivanova N."/>
            <person name="Brettin T."/>
            <person name="Detter J.C."/>
            <person name="Han C."/>
            <person name="Larimer F."/>
            <person name="Land M."/>
            <person name="Hauser L."/>
            <person name="Markowitz V."/>
            <person name="Cheng J.-F."/>
            <person name="Hugenholtz P."/>
            <person name="Woyke T."/>
            <person name="Wu D."/>
            <person name="Brambilla E."/>
            <person name="Klenk H.-P."/>
            <person name="Eisen J.A."/>
        </authorList>
    </citation>
    <scope>NUCLEOTIDE SEQUENCE [LARGE SCALE GENOMIC DNA]</scope>
    <source>
        <strain evidence="10">DSM 18391 / NRRL B-41598 / KBS 63</strain>
    </source>
</reference>
<organism evidence="9 10">
    <name type="scientific">Terriglobus roseus (strain DSM 18391 / NRRL B-41598 / KBS 63)</name>
    <dbReference type="NCBI Taxonomy" id="926566"/>
    <lineage>
        <taxon>Bacteria</taxon>
        <taxon>Pseudomonadati</taxon>
        <taxon>Acidobacteriota</taxon>
        <taxon>Terriglobia</taxon>
        <taxon>Terriglobales</taxon>
        <taxon>Acidobacteriaceae</taxon>
        <taxon>Terriglobus</taxon>
    </lineage>
</organism>
<evidence type="ECO:0000256" key="7">
    <source>
        <dbReference type="SAM" id="SignalP"/>
    </source>
</evidence>
<keyword evidence="2" id="KW-0813">Transport</keyword>
<evidence type="ECO:0000256" key="1">
    <source>
        <dbReference type="ARBA" id="ARBA00004571"/>
    </source>
</evidence>
<dbReference type="HOGENOM" id="CLU_006298_0_0_0"/>
<protein>
    <recommendedName>
        <fullName evidence="8">TonB-dependent transporter Oar-like beta-barrel domain-containing protein</fullName>
    </recommendedName>
</protein>
<dbReference type="AlphaFoldDB" id="I3ZKN6"/>
<dbReference type="Pfam" id="PF13620">
    <property type="entry name" value="CarboxypepD_reg"/>
    <property type="match status" value="1"/>
</dbReference>
<dbReference type="InterPro" id="IPR039426">
    <property type="entry name" value="TonB-dep_rcpt-like"/>
</dbReference>
<dbReference type="GO" id="GO:0009279">
    <property type="term" value="C:cell outer membrane"/>
    <property type="evidence" value="ECO:0007669"/>
    <property type="project" value="UniProtKB-SubCell"/>
</dbReference>
<gene>
    <name evidence="9" type="ordered locus">Terro_3590</name>
</gene>
<evidence type="ECO:0000313" key="10">
    <source>
        <dbReference type="Proteomes" id="UP000006056"/>
    </source>
</evidence>
<dbReference type="InterPro" id="IPR057601">
    <property type="entry name" value="Oar-like_b-barrel"/>
</dbReference>
<dbReference type="InterPro" id="IPR036942">
    <property type="entry name" value="Beta-barrel_TonB_sf"/>
</dbReference>
<dbReference type="Pfam" id="PF25183">
    <property type="entry name" value="OMP_b-brl_4"/>
    <property type="match status" value="1"/>
</dbReference>
<keyword evidence="10" id="KW-1185">Reference proteome</keyword>
<evidence type="ECO:0000256" key="2">
    <source>
        <dbReference type="ARBA" id="ARBA00022448"/>
    </source>
</evidence>
<accession>I3ZKN6</accession>
<comment type="subcellular location">
    <subcellularLocation>
        <location evidence="1">Cell outer membrane</location>
        <topology evidence="1">Multi-pass membrane protein</topology>
    </subcellularLocation>
</comment>
<dbReference type="SUPFAM" id="SSF56935">
    <property type="entry name" value="Porins"/>
    <property type="match status" value="1"/>
</dbReference>
<dbReference type="SUPFAM" id="SSF49464">
    <property type="entry name" value="Carboxypeptidase regulatory domain-like"/>
    <property type="match status" value="1"/>
</dbReference>
<keyword evidence="7" id="KW-0732">Signal</keyword>
<dbReference type="RefSeq" id="WP_014787065.1">
    <property type="nucleotide sequence ID" value="NC_018014.1"/>
</dbReference>
<keyword evidence="3" id="KW-1134">Transmembrane beta strand</keyword>
<keyword evidence="6" id="KW-0998">Cell outer membrane</keyword>
<dbReference type="Gene3D" id="2.60.40.1120">
    <property type="entry name" value="Carboxypeptidase-like, regulatory domain"/>
    <property type="match status" value="1"/>
</dbReference>
<evidence type="ECO:0000256" key="6">
    <source>
        <dbReference type="ARBA" id="ARBA00023237"/>
    </source>
</evidence>
<sequence>MSKISRFASPIALAAVVLSAAAPMYAQSYYGTLKGQVKDPSGATIPNAEITITDLGTKITRKTVTTGSGEYVFNAVDPGNFDITVAAPGFSTYTRHGVNVATQQTVAIDIPLSLGSTGTTIEVTSAEPIIDSATAQNGQVFDAQKLVDLPNLGRNPFLLTKLNNNVTATGDPRFNRFQDQSGSSAISIAGGPVNMNNYLIDGVPITDFSNRAVIIPSVESVQEMKTQANAYDAEAGRTGGGVFNTLLKSGTNTLHGNLYGSTRQSNWNANTWQNNFNGATRPVTTQYSYEGSIGGPIWKDKTFFWVTEEGYRQRSPLGASYFLPTDLERIGDFSKSSVTIYDPLTTNAATGVRTPFAGNIIPASRISAVGKAILTGLPNCTGICTPTSTYGTLNFRPTDLLGDRADEFISKVDHQVFKWWAANASYLHYGSKEPGGNPLGSFAGGTTAYQLFRKVDAFNQNNVFTINPTTILTVSYGQNRFPNNTLDLTSNYNQTTQLGMPAAYTSGLQKAAFPAITMQQAASFGTNNSGPAVFYSRNIVVAGAKSLGKHSIKAGYNFRTISVDFTNISTGNGSYTFQNTFTSQNANATSRVGGADVADLLLGFPSSGSVQVVTPLALNVKYNAFYVQDDIRLTQRLNINVGLRYELEPGIHERNNHYAVGFDRNVTSPLQTTSRVATKGAIEFAGQNGYKDRCCNNGVLKFAPRGGFSYAVNPKMVVRGGYGVFYAPIYYSTSASLAPGYAATSTYVASNDSNNTPANSINNPFPGGLLQPSGNAAGLSQGVGSSLTTIEQDRRNPIVQQYSFDIQQDLGRGLSLQIGYVGAKGRNLLPSNGGTYNIDQVNPAAIPFGVGSCPTNPNNLSTSAFLNARSANPYTGAGGGTGVIGAATISNNQLCRPFPQFSAVNTQPSVSRSNYNSLIVNARKQYSKGFSVTVGYTWSKNQDSTFGQGSSLNVGNAGPQNVYNINGPGGEYSLAINDVPNRFTVGGSYELPFGRGKAFFSNSRILDLMFGGFSTNATFVGQSGGPVPLSLNTNQNSSALGTSVQRPNLLAGVPVCSEGPVQQRLGSSVAGSKSYFNNAAFAPVQPGVGEFGNAPRTYGGCRAPGMRNVDLSVFKDFKFERVHVRFQAEALNLTNTPLFALNTAGLKYGTTTSSTTGVTSVLSAFGSVNTSAINFPRLISLGGRISF</sequence>
<evidence type="ECO:0000256" key="3">
    <source>
        <dbReference type="ARBA" id="ARBA00022452"/>
    </source>
</evidence>
<dbReference type="InterPro" id="IPR008969">
    <property type="entry name" value="CarboxyPept-like_regulatory"/>
</dbReference>
<dbReference type="Gene3D" id="2.40.170.20">
    <property type="entry name" value="TonB-dependent receptor, beta-barrel domain"/>
    <property type="match status" value="1"/>
</dbReference>
<dbReference type="Proteomes" id="UP000006056">
    <property type="component" value="Chromosome"/>
</dbReference>
<dbReference type="GO" id="GO:0044718">
    <property type="term" value="P:siderophore transmembrane transport"/>
    <property type="evidence" value="ECO:0007669"/>
    <property type="project" value="TreeGrafter"/>
</dbReference>
<feature type="signal peptide" evidence="7">
    <location>
        <begin position="1"/>
        <end position="26"/>
    </location>
</feature>